<sequence length="73" mass="8309">MKIISALVLLLMLAACDNSPSLLDRGKYNVLLTCRVNASILDEDTRTRCLKLQTEFDKAKVEYTKKRLSKYGQ</sequence>
<dbReference type="EMBL" id="LAZR01002958">
    <property type="protein sequence ID" value="KKN23580.1"/>
    <property type="molecule type" value="Genomic_DNA"/>
</dbReference>
<accession>A0A0F9NVN9</accession>
<evidence type="ECO:0008006" key="2">
    <source>
        <dbReference type="Google" id="ProtNLM"/>
    </source>
</evidence>
<gene>
    <name evidence="1" type="ORF">LCGC14_0903590</name>
</gene>
<reference evidence="1" key="1">
    <citation type="journal article" date="2015" name="Nature">
        <title>Complex archaea that bridge the gap between prokaryotes and eukaryotes.</title>
        <authorList>
            <person name="Spang A."/>
            <person name="Saw J.H."/>
            <person name="Jorgensen S.L."/>
            <person name="Zaremba-Niedzwiedzka K."/>
            <person name="Martijn J."/>
            <person name="Lind A.E."/>
            <person name="van Eijk R."/>
            <person name="Schleper C."/>
            <person name="Guy L."/>
            <person name="Ettema T.J."/>
        </authorList>
    </citation>
    <scope>NUCLEOTIDE SEQUENCE</scope>
</reference>
<protein>
    <recommendedName>
        <fullName evidence="2">Lipoprotein</fullName>
    </recommendedName>
</protein>
<dbReference type="AlphaFoldDB" id="A0A0F9NVN9"/>
<comment type="caution">
    <text evidence="1">The sequence shown here is derived from an EMBL/GenBank/DDBJ whole genome shotgun (WGS) entry which is preliminary data.</text>
</comment>
<proteinExistence type="predicted"/>
<organism evidence="1">
    <name type="scientific">marine sediment metagenome</name>
    <dbReference type="NCBI Taxonomy" id="412755"/>
    <lineage>
        <taxon>unclassified sequences</taxon>
        <taxon>metagenomes</taxon>
        <taxon>ecological metagenomes</taxon>
    </lineage>
</organism>
<dbReference type="PROSITE" id="PS51257">
    <property type="entry name" value="PROKAR_LIPOPROTEIN"/>
    <property type="match status" value="1"/>
</dbReference>
<name>A0A0F9NVN9_9ZZZZ</name>
<evidence type="ECO:0000313" key="1">
    <source>
        <dbReference type="EMBL" id="KKN23580.1"/>
    </source>
</evidence>